<evidence type="ECO:0000313" key="3">
    <source>
        <dbReference type="Proteomes" id="UP000281909"/>
    </source>
</evidence>
<dbReference type="Proteomes" id="UP000281909">
    <property type="component" value="Chromosome"/>
</dbReference>
<reference evidence="2 3" key="1">
    <citation type="submission" date="2018-12" db="EMBL/GenBank/DDBJ databases">
        <authorList>
            <consortium name="Pathogen Informatics"/>
        </authorList>
    </citation>
    <scope>NUCLEOTIDE SEQUENCE [LARGE SCALE GENOMIC DNA]</scope>
    <source>
        <strain evidence="2 3">NCTC9428</strain>
    </source>
</reference>
<organism evidence="2 3">
    <name type="scientific">Pseudomonas fluorescens</name>
    <dbReference type="NCBI Taxonomy" id="294"/>
    <lineage>
        <taxon>Bacteria</taxon>
        <taxon>Pseudomonadati</taxon>
        <taxon>Pseudomonadota</taxon>
        <taxon>Gammaproteobacteria</taxon>
        <taxon>Pseudomonadales</taxon>
        <taxon>Pseudomonadaceae</taxon>
        <taxon>Pseudomonas</taxon>
    </lineage>
</organism>
<proteinExistence type="predicted"/>
<dbReference type="OrthoDB" id="9795903at2"/>
<gene>
    <name evidence="2" type="ORF">NCTC9428_00289</name>
</gene>
<dbReference type="SMART" id="SM00953">
    <property type="entry name" value="RES"/>
    <property type="match status" value="1"/>
</dbReference>
<protein>
    <submittedName>
        <fullName evidence="2">Res domain protein</fullName>
    </submittedName>
</protein>
<dbReference type="AlphaFoldDB" id="A0A448DJM1"/>
<dbReference type="InterPro" id="IPR014914">
    <property type="entry name" value="RES_dom"/>
</dbReference>
<name>A0A448DJM1_PSEFL</name>
<feature type="domain" description="RES" evidence="1">
    <location>
        <begin position="78"/>
        <end position="203"/>
    </location>
</feature>
<sequence>MKIPALVDVPWPRAYRIVNSSFPPIALFEDVLDPEDLEIAYAIEALTNDRLIEQAGVLARVRPEDRLSGPGSSPVMAAFTHIGKRSRFSDGTFGVYYAASSQAAAIAETCFHQERFLAATQQADLELTMRTYVNRVVKPLHDVRQGFESLHQPDPQAYGPSQAFARQLREADSWGLLYNSVRLAGHECVAALRPPAVSIPKQGKHLRYVWSASERKISIVFEINQV</sequence>
<accession>A0A448DJM1</accession>
<evidence type="ECO:0000313" key="2">
    <source>
        <dbReference type="EMBL" id="VEF06994.1"/>
    </source>
</evidence>
<dbReference type="Pfam" id="PF08808">
    <property type="entry name" value="RES"/>
    <property type="match status" value="1"/>
</dbReference>
<evidence type="ECO:0000259" key="1">
    <source>
        <dbReference type="SMART" id="SM00953"/>
    </source>
</evidence>
<dbReference type="EMBL" id="LR134318">
    <property type="protein sequence ID" value="VEF06994.1"/>
    <property type="molecule type" value="Genomic_DNA"/>
</dbReference>